<evidence type="ECO:0000256" key="3">
    <source>
        <dbReference type="ARBA" id="ARBA00012438"/>
    </source>
</evidence>
<keyword evidence="15" id="KW-1185">Reference proteome</keyword>
<evidence type="ECO:0000313" key="13">
    <source>
        <dbReference type="EMBL" id="CAH2763153.1"/>
    </source>
</evidence>
<dbReference type="Proteomes" id="UP001154095">
    <property type="component" value="Chromosome"/>
</dbReference>
<evidence type="ECO:0000256" key="9">
    <source>
        <dbReference type="ARBA" id="ARBA00023012"/>
    </source>
</evidence>
<proteinExistence type="predicted"/>
<dbReference type="Gene3D" id="3.30.565.10">
    <property type="entry name" value="Histidine kinase-like ATPase, C-terminal domain"/>
    <property type="match status" value="1"/>
</dbReference>
<evidence type="ECO:0000256" key="6">
    <source>
        <dbReference type="ARBA" id="ARBA00022692"/>
    </source>
</evidence>
<evidence type="ECO:0000256" key="4">
    <source>
        <dbReference type="ARBA" id="ARBA00022475"/>
    </source>
</evidence>
<dbReference type="GO" id="GO:0005886">
    <property type="term" value="C:plasma membrane"/>
    <property type="evidence" value="ECO:0007669"/>
    <property type="project" value="UniProtKB-SubCell"/>
</dbReference>
<evidence type="ECO:0000256" key="1">
    <source>
        <dbReference type="ARBA" id="ARBA00000085"/>
    </source>
</evidence>
<keyword evidence="7 14" id="KW-0418">Kinase</keyword>
<name>A0AAU9VKS4_9FIRM</name>
<protein>
    <recommendedName>
        <fullName evidence="3">histidine kinase</fullName>
        <ecNumber evidence="3">2.7.13.3</ecNumber>
    </recommendedName>
</protein>
<organism evidence="14 16">
    <name type="scientific">Erysipelothrix amsterdamensis</name>
    <dbReference type="NCBI Taxonomy" id="2929157"/>
    <lineage>
        <taxon>Bacteria</taxon>
        <taxon>Bacillati</taxon>
        <taxon>Bacillota</taxon>
        <taxon>Erysipelotrichia</taxon>
        <taxon>Erysipelotrichales</taxon>
        <taxon>Erysipelotrichaceae</taxon>
        <taxon>Erysipelothrix</taxon>
    </lineage>
</organism>
<feature type="domain" description="Histidine kinase" evidence="12">
    <location>
        <begin position="126"/>
        <end position="330"/>
    </location>
</feature>
<comment type="subcellular location">
    <subcellularLocation>
        <location evidence="2">Cell membrane</location>
        <topology evidence="2">Multi-pass membrane protein</topology>
    </subcellularLocation>
</comment>
<dbReference type="GO" id="GO:0004721">
    <property type="term" value="F:phosphoprotein phosphatase activity"/>
    <property type="evidence" value="ECO:0007669"/>
    <property type="project" value="TreeGrafter"/>
</dbReference>
<accession>A0AAU9VKS4</accession>
<dbReference type="SMART" id="SM00387">
    <property type="entry name" value="HATPase_c"/>
    <property type="match status" value="1"/>
</dbReference>
<dbReference type="PROSITE" id="PS50109">
    <property type="entry name" value="HIS_KIN"/>
    <property type="match status" value="1"/>
</dbReference>
<evidence type="ECO:0000256" key="5">
    <source>
        <dbReference type="ARBA" id="ARBA00022679"/>
    </source>
</evidence>
<evidence type="ECO:0000313" key="16">
    <source>
        <dbReference type="Proteomes" id="UP001154111"/>
    </source>
</evidence>
<dbReference type="Pfam" id="PF02518">
    <property type="entry name" value="HATPase_c"/>
    <property type="match status" value="1"/>
</dbReference>
<dbReference type="GO" id="GO:0000155">
    <property type="term" value="F:phosphorelay sensor kinase activity"/>
    <property type="evidence" value="ECO:0007669"/>
    <property type="project" value="TreeGrafter"/>
</dbReference>
<dbReference type="RefSeq" id="WP_003775152.1">
    <property type="nucleotide sequence ID" value="NZ_OW659477.1"/>
</dbReference>
<keyword evidence="8 11" id="KW-1133">Transmembrane helix</keyword>
<dbReference type="InterPro" id="IPR036890">
    <property type="entry name" value="HATPase_C_sf"/>
</dbReference>
<comment type="catalytic activity">
    <reaction evidence="1">
        <text>ATP + protein L-histidine = ADP + protein N-phospho-L-histidine.</text>
        <dbReference type="EC" id="2.7.13.3"/>
    </reaction>
</comment>
<dbReference type="Proteomes" id="UP001154111">
    <property type="component" value="Chromosome"/>
</dbReference>
<dbReference type="PANTHER" id="PTHR45453">
    <property type="entry name" value="PHOSPHATE REGULON SENSOR PROTEIN PHOR"/>
    <property type="match status" value="1"/>
</dbReference>
<gene>
    <name evidence="14" type="primary">graS</name>
    <name evidence="14" type="ORF">ERYAMS2_01602</name>
    <name evidence="13" type="ORF">ERYAMS_01307</name>
</gene>
<dbReference type="GeneID" id="41396757"/>
<keyword evidence="10 11" id="KW-0472">Membrane</keyword>
<sequence>MKTKDFLADKAYLLILVGVLEVVVLFFLTAVGVQHEIVGIVMFLLGLVLVVVLVVEFSRRKRFYDELLMNLEGLDQKYLLTEMIPEGCFLDATLWIEVMEEVNKSMADRVSDYKRRQEDYKEYIELWIHEVKTPLAGAKLIASNHSSAEMNLLMREMSHVENYLEQVLFYARSSSLEKDYMIQALNLNTHIRNVIKELAPIFIQRKIQIELDVTEANVYSDPKWLEFMIKQVLSNSLKYVDEGEGIVHVTTSIQEHSISLIICDNGPGIPVGDLERVFERGFTGERGRQNKQATGMGLYLVKTLSRKLNLDVKIESHEGTCVTFVFPKSQMMFK</sequence>
<dbReference type="EMBL" id="OW659496">
    <property type="protein sequence ID" value="CAH2763153.1"/>
    <property type="molecule type" value="Genomic_DNA"/>
</dbReference>
<evidence type="ECO:0000256" key="2">
    <source>
        <dbReference type="ARBA" id="ARBA00004651"/>
    </source>
</evidence>
<evidence type="ECO:0000313" key="15">
    <source>
        <dbReference type="Proteomes" id="UP001154095"/>
    </source>
</evidence>
<evidence type="ECO:0000256" key="8">
    <source>
        <dbReference type="ARBA" id="ARBA00022989"/>
    </source>
</evidence>
<keyword evidence="5 14" id="KW-0808">Transferase</keyword>
<dbReference type="InterPro" id="IPR050351">
    <property type="entry name" value="BphY/WalK/GraS-like"/>
</dbReference>
<dbReference type="PANTHER" id="PTHR45453:SF2">
    <property type="entry name" value="HISTIDINE KINASE"/>
    <property type="match status" value="1"/>
</dbReference>
<dbReference type="GO" id="GO:0016036">
    <property type="term" value="P:cellular response to phosphate starvation"/>
    <property type="evidence" value="ECO:0007669"/>
    <property type="project" value="TreeGrafter"/>
</dbReference>
<dbReference type="InterPro" id="IPR005467">
    <property type="entry name" value="His_kinase_dom"/>
</dbReference>
<evidence type="ECO:0000259" key="12">
    <source>
        <dbReference type="PROSITE" id="PS50109"/>
    </source>
</evidence>
<evidence type="ECO:0000256" key="11">
    <source>
        <dbReference type="SAM" id="Phobius"/>
    </source>
</evidence>
<keyword evidence="4" id="KW-1003">Cell membrane</keyword>
<evidence type="ECO:0000256" key="10">
    <source>
        <dbReference type="ARBA" id="ARBA00023136"/>
    </source>
</evidence>
<reference evidence="14" key="1">
    <citation type="submission" date="2022-04" db="EMBL/GenBank/DDBJ databases">
        <authorList>
            <person name="Forde T."/>
        </authorList>
    </citation>
    <scope>NUCLEOTIDE SEQUENCE</scope>
    <source>
        <strain evidence="14">A18Y016a</strain>
        <strain evidence="13">A18Y020d</strain>
    </source>
</reference>
<keyword evidence="9" id="KW-0902">Two-component regulatory system</keyword>
<keyword evidence="6 11" id="KW-0812">Transmembrane</keyword>
<dbReference type="InterPro" id="IPR003594">
    <property type="entry name" value="HATPase_dom"/>
</dbReference>
<dbReference type="EMBL" id="OW659477">
    <property type="protein sequence ID" value="CAH2763188.1"/>
    <property type="molecule type" value="Genomic_DNA"/>
</dbReference>
<evidence type="ECO:0000313" key="14">
    <source>
        <dbReference type="EMBL" id="CAH2763188.1"/>
    </source>
</evidence>
<feature type="transmembrane region" description="Helical" evidence="11">
    <location>
        <begin position="37"/>
        <end position="55"/>
    </location>
</feature>
<feature type="transmembrane region" description="Helical" evidence="11">
    <location>
        <begin position="12"/>
        <end position="31"/>
    </location>
</feature>
<dbReference type="SUPFAM" id="SSF55874">
    <property type="entry name" value="ATPase domain of HSP90 chaperone/DNA topoisomerase II/histidine kinase"/>
    <property type="match status" value="1"/>
</dbReference>
<dbReference type="AlphaFoldDB" id="A0AAU9VKS4"/>
<evidence type="ECO:0000256" key="7">
    <source>
        <dbReference type="ARBA" id="ARBA00022777"/>
    </source>
</evidence>
<dbReference type="EC" id="2.7.13.3" evidence="3"/>